<dbReference type="InterPro" id="IPR003615">
    <property type="entry name" value="HNH_nuc"/>
</dbReference>
<gene>
    <name evidence="2" type="ORF">SCE1572_36185</name>
</gene>
<dbReference type="AlphaFoldDB" id="S4Y5I4"/>
<evidence type="ECO:0000313" key="2">
    <source>
        <dbReference type="EMBL" id="AGP39450.1"/>
    </source>
</evidence>
<feature type="domain" description="HNH nuclease" evidence="1">
    <location>
        <begin position="191"/>
        <end position="237"/>
    </location>
</feature>
<proteinExistence type="predicted"/>
<name>S4Y5I4_SORCE</name>
<dbReference type="eggNOG" id="COG3440">
    <property type="taxonomic scope" value="Bacteria"/>
</dbReference>
<sequence>MEESLEIREAAIRHCRQLSLRWGDAVPYAELARGFPYKGAWIKLVGPQGVFKPKELTDGPLTLLSTLASSYEDEHLEGDEVLYDYAPRTREHENDGLKRIAASGRKVILLKQVKAKPRPEYMVFAPVAMLGFDDAARKVQLSLIGAQAEAAGIPAPVPAPFSKAYAETVVKARLHQAHFRRQTLAAYQERCCVCELRERPLLDAAHIVPDRLPEGVPTIRNGLAMCPTHHRAYDQAILLVTEDYRVEVRGDRLAHGESDATRRMLLDFHGRALWLPKEEALRPDPELLRKKIELAA</sequence>
<reference evidence="2 3" key="1">
    <citation type="journal article" date="2013" name="Sci. Rep.">
        <title>Extraordinary expansion of a Sorangium cellulosum genome from an alkaline milieu.</title>
        <authorList>
            <person name="Han K."/>
            <person name="Li Z.F."/>
            <person name="Peng R."/>
            <person name="Zhu L.P."/>
            <person name="Zhou T."/>
            <person name="Wang L.G."/>
            <person name="Li S.G."/>
            <person name="Zhang X.B."/>
            <person name="Hu W."/>
            <person name="Wu Z.H."/>
            <person name="Qin N."/>
            <person name="Li Y.Z."/>
        </authorList>
    </citation>
    <scope>NUCLEOTIDE SEQUENCE [LARGE SCALE GENOMIC DNA]</scope>
    <source>
        <strain evidence="2 3">So0157-2</strain>
    </source>
</reference>
<organism evidence="2 3">
    <name type="scientific">Sorangium cellulosum So0157-2</name>
    <dbReference type="NCBI Taxonomy" id="1254432"/>
    <lineage>
        <taxon>Bacteria</taxon>
        <taxon>Pseudomonadati</taxon>
        <taxon>Myxococcota</taxon>
        <taxon>Polyangia</taxon>
        <taxon>Polyangiales</taxon>
        <taxon>Polyangiaceae</taxon>
        <taxon>Sorangium</taxon>
    </lineage>
</organism>
<evidence type="ECO:0000313" key="3">
    <source>
        <dbReference type="Proteomes" id="UP000014803"/>
    </source>
</evidence>
<dbReference type="Proteomes" id="UP000014803">
    <property type="component" value="Chromosome"/>
</dbReference>
<protein>
    <recommendedName>
        <fullName evidence="1">HNH nuclease domain-containing protein</fullName>
    </recommendedName>
</protein>
<dbReference type="KEGG" id="scu:SCE1572_36185"/>
<dbReference type="HOGENOM" id="CLU_905084_0_0_7"/>
<dbReference type="RefSeq" id="WP_020739124.1">
    <property type="nucleotide sequence ID" value="NC_021658.1"/>
</dbReference>
<dbReference type="EMBL" id="CP003969">
    <property type="protein sequence ID" value="AGP39450.1"/>
    <property type="molecule type" value="Genomic_DNA"/>
</dbReference>
<evidence type="ECO:0000259" key="1">
    <source>
        <dbReference type="Pfam" id="PF13391"/>
    </source>
</evidence>
<dbReference type="PATRIC" id="fig|1254432.3.peg.8203"/>
<accession>S4Y5I4</accession>
<dbReference type="Pfam" id="PF13391">
    <property type="entry name" value="HNH_2"/>
    <property type="match status" value="1"/>
</dbReference>